<keyword evidence="2" id="KW-0472">Membrane</keyword>
<sequence>MVCRLQKYRRKGIDCTMIKYLRTLRPTSLKQKTAVFILLPTFLIMAGIGTLSLNLMGKVLLEQWQQTAIAKLHQSAHYVDMRLMRPKEVLQFLQQKEQDNLRWNEIQVLLDQLENLDGVVSVNHEWTTGPAPDAQPTKATEMMHRFTKHRLTRITLSLPQYNPQANSKTVSMFAWFEDQDGHDTGYIEVILSFLDLIDQIVKSPWWKSNKAFIVDGQRNILASTPLVEDAEQSSGRVVFGKEDRFEAKTWEAMVRNSSGTVFSPGMVPEKISGFYRLAEAPWTLVITAPGEQVLRPILNFRLYYFIIGGVGILVALSYIHFVTEQTTRAINRLSSAADDLARGKFSEPLMVDSRDEVGDLTTSFNLMTRQLKERLQLQQAMDIAREVQQNLLPRHGFSADGLEVAGTTLYCDATGGDYIDLLDPSVENKSITVVVGDVVGHGIGAALLMATVRALLRGRASRPGSLAEVINDVNRLLCKDTSRSGNFVTLFCLEIDQRNKLIRWVRCGHDCALHYWPAEHVFKELRGEGLALGVDATFSYESNSIRFTDDRQLILLGSDGVWEAENKQGEMFGKQRVKSIISKCHELPAEKIIDKITEEIILFQDGAPQNDDITLVVIKTW</sequence>
<keyword evidence="5" id="KW-1185">Reference proteome</keyword>
<proteinExistence type="predicted"/>
<dbReference type="PROSITE" id="PS50885">
    <property type="entry name" value="HAMP"/>
    <property type="match status" value="1"/>
</dbReference>
<name>A0A1H0N9V2_9BACT</name>
<dbReference type="GO" id="GO:0016791">
    <property type="term" value="F:phosphatase activity"/>
    <property type="evidence" value="ECO:0007669"/>
    <property type="project" value="TreeGrafter"/>
</dbReference>
<feature type="domain" description="HAMP" evidence="3">
    <location>
        <begin position="324"/>
        <end position="376"/>
    </location>
</feature>
<dbReference type="EMBL" id="FNJI01000007">
    <property type="protein sequence ID" value="SDO89306.1"/>
    <property type="molecule type" value="Genomic_DNA"/>
</dbReference>
<dbReference type="InterPro" id="IPR001932">
    <property type="entry name" value="PPM-type_phosphatase-like_dom"/>
</dbReference>
<dbReference type="SMART" id="SM00331">
    <property type="entry name" value="PP2C_SIG"/>
    <property type="match status" value="1"/>
</dbReference>
<dbReference type="Gene3D" id="6.10.340.10">
    <property type="match status" value="1"/>
</dbReference>
<dbReference type="InterPro" id="IPR052016">
    <property type="entry name" value="Bact_Sigma-Reg"/>
</dbReference>
<evidence type="ECO:0000313" key="4">
    <source>
        <dbReference type="EMBL" id="SDO89306.1"/>
    </source>
</evidence>
<feature type="transmembrane region" description="Helical" evidence="2">
    <location>
        <begin position="302"/>
        <end position="321"/>
    </location>
</feature>
<dbReference type="PANTHER" id="PTHR43156:SF2">
    <property type="entry name" value="STAGE II SPORULATION PROTEIN E"/>
    <property type="match status" value="1"/>
</dbReference>
<dbReference type="CDD" id="cd18774">
    <property type="entry name" value="PDC2_HK_sensor"/>
    <property type="match status" value="1"/>
</dbReference>
<keyword evidence="2" id="KW-0812">Transmembrane</keyword>
<dbReference type="PANTHER" id="PTHR43156">
    <property type="entry name" value="STAGE II SPORULATION PROTEIN E-RELATED"/>
    <property type="match status" value="1"/>
</dbReference>
<reference evidence="4 5" key="1">
    <citation type="submission" date="2016-10" db="EMBL/GenBank/DDBJ databases">
        <authorList>
            <person name="de Groot N.N."/>
        </authorList>
    </citation>
    <scope>NUCLEOTIDE SEQUENCE [LARGE SCALE GENOMIC DNA]</scope>
    <source>
        <strain evidence="4 5">DSM 12130</strain>
    </source>
</reference>
<dbReference type="InterPro" id="IPR003660">
    <property type="entry name" value="HAMP_dom"/>
</dbReference>
<evidence type="ECO:0000256" key="2">
    <source>
        <dbReference type="SAM" id="Phobius"/>
    </source>
</evidence>
<protein>
    <submittedName>
        <fullName evidence="4">Sigma-B regulation protein RsbU (Phosphoserine phosphatase)</fullName>
    </submittedName>
</protein>
<keyword evidence="2" id="KW-1133">Transmembrane helix</keyword>
<evidence type="ECO:0000256" key="1">
    <source>
        <dbReference type="ARBA" id="ARBA00022801"/>
    </source>
</evidence>
<accession>A0A1H0N9V2</accession>
<organism evidence="4 5">
    <name type="scientific">Desulforhopalus singaporensis</name>
    <dbReference type="NCBI Taxonomy" id="91360"/>
    <lineage>
        <taxon>Bacteria</taxon>
        <taxon>Pseudomonadati</taxon>
        <taxon>Thermodesulfobacteriota</taxon>
        <taxon>Desulfobulbia</taxon>
        <taxon>Desulfobulbales</taxon>
        <taxon>Desulfocapsaceae</taxon>
        <taxon>Desulforhopalus</taxon>
    </lineage>
</organism>
<evidence type="ECO:0000259" key="3">
    <source>
        <dbReference type="PROSITE" id="PS50885"/>
    </source>
</evidence>
<dbReference type="Pfam" id="PF00672">
    <property type="entry name" value="HAMP"/>
    <property type="match status" value="1"/>
</dbReference>
<dbReference type="Gene3D" id="3.60.40.10">
    <property type="entry name" value="PPM-type phosphatase domain"/>
    <property type="match status" value="1"/>
</dbReference>
<dbReference type="Pfam" id="PF07228">
    <property type="entry name" value="SpoIIE"/>
    <property type="match status" value="1"/>
</dbReference>
<feature type="transmembrane region" description="Helical" evidence="2">
    <location>
        <begin position="34"/>
        <end position="56"/>
    </location>
</feature>
<dbReference type="GO" id="GO:0007165">
    <property type="term" value="P:signal transduction"/>
    <property type="evidence" value="ECO:0007669"/>
    <property type="project" value="InterPro"/>
</dbReference>
<dbReference type="AlphaFoldDB" id="A0A1H0N9V2"/>
<dbReference type="SUPFAM" id="SSF158472">
    <property type="entry name" value="HAMP domain-like"/>
    <property type="match status" value="1"/>
</dbReference>
<dbReference type="SUPFAM" id="SSF81606">
    <property type="entry name" value="PP2C-like"/>
    <property type="match status" value="1"/>
</dbReference>
<keyword evidence="1" id="KW-0378">Hydrolase</keyword>
<dbReference type="GO" id="GO:0016020">
    <property type="term" value="C:membrane"/>
    <property type="evidence" value="ECO:0007669"/>
    <property type="project" value="InterPro"/>
</dbReference>
<dbReference type="InterPro" id="IPR036457">
    <property type="entry name" value="PPM-type-like_dom_sf"/>
</dbReference>
<dbReference type="Proteomes" id="UP000199073">
    <property type="component" value="Unassembled WGS sequence"/>
</dbReference>
<dbReference type="STRING" id="91360.SAMN05660330_01307"/>
<dbReference type="CDD" id="cd06225">
    <property type="entry name" value="HAMP"/>
    <property type="match status" value="1"/>
</dbReference>
<dbReference type="SMART" id="SM00304">
    <property type="entry name" value="HAMP"/>
    <property type="match status" value="1"/>
</dbReference>
<gene>
    <name evidence="4" type="ORF">SAMN05660330_01307</name>
</gene>
<evidence type="ECO:0000313" key="5">
    <source>
        <dbReference type="Proteomes" id="UP000199073"/>
    </source>
</evidence>